<proteinExistence type="inferred from homology"/>
<feature type="binding site" evidence="2">
    <location>
        <begin position="68"/>
        <end position="71"/>
    </location>
    <ligand>
        <name>NADP(+)</name>
        <dbReference type="ChEBI" id="CHEBI:58349"/>
    </ligand>
</feature>
<gene>
    <name evidence="5" type="ORF">SAMN05661093_04777</name>
</gene>
<dbReference type="Proteomes" id="UP000192674">
    <property type="component" value="Unassembled WGS sequence"/>
</dbReference>
<protein>
    <submittedName>
        <fullName evidence="5">Pyrroline-5-carboxylate reductase</fullName>
    </submittedName>
</protein>
<feature type="domain" description="Pyrroline-5-carboxylate reductase dimerisation" evidence="4">
    <location>
        <begin position="161"/>
        <end position="252"/>
    </location>
</feature>
<evidence type="ECO:0000256" key="1">
    <source>
        <dbReference type="ARBA" id="ARBA00005525"/>
    </source>
</evidence>
<dbReference type="Pfam" id="PF03807">
    <property type="entry name" value="F420_oxidored"/>
    <property type="match status" value="1"/>
</dbReference>
<dbReference type="InterPro" id="IPR029036">
    <property type="entry name" value="P5CR_dimer"/>
</dbReference>
<dbReference type="RefSeq" id="WP_084428964.1">
    <property type="nucleotide sequence ID" value="NZ_FWXV01000003.1"/>
</dbReference>
<dbReference type="SUPFAM" id="SSF48179">
    <property type="entry name" value="6-phosphogluconate dehydrogenase C-terminal domain-like"/>
    <property type="match status" value="1"/>
</dbReference>
<evidence type="ECO:0000259" key="4">
    <source>
        <dbReference type="Pfam" id="PF14748"/>
    </source>
</evidence>
<feature type="domain" description="Pyrroline-5-carboxylate reductase catalytic N-terminal" evidence="3">
    <location>
        <begin position="5"/>
        <end position="95"/>
    </location>
</feature>
<dbReference type="GO" id="GO:0004735">
    <property type="term" value="F:pyrroline-5-carboxylate reductase activity"/>
    <property type="evidence" value="ECO:0007669"/>
    <property type="project" value="InterPro"/>
</dbReference>
<accession>A0A1W2ENQ7</accession>
<comment type="similarity">
    <text evidence="1">Belongs to the pyrroline-5-carboxylate reductase family.</text>
</comment>
<organism evidence="5 6">
    <name type="scientific">Kibdelosporangium aridum</name>
    <dbReference type="NCBI Taxonomy" id="2030"/>
    <lineage>
        <taxon>Bacteria</taxon>
        <taxon>Bacillati</taxon>
        <taxon>Actinomycetota</taxon>
        <taxon>Actinomycetes</taxon>
        <taxon>Pseudonocardiales</taxon>
        <taxon>Pseudonocardiaceae</taxon>
        <taxon>Kibdelosporangium</taxon>
    </lineage>
</organism>
<sequence length="254" mass="27305">MHAAYGFVGAGAITAAIVEGLSTAEPPAVFLSPRSRSVSQELASRFPHVQVCGSNQEVLDSTTSIVLAVRPQIARDVLAELTFRPEHVVISAVAGVKLAHLAEWTAPARQFARVIPLPSAAGGDSLTVMYPDNAVARDLFRRVGGLVVPDNETNLEVFSASTATFAAHLDYLATITRWLADHGVNEGDATTYIRHVFGQLGQSLLHRNVSFATLTDEHMTPGGINEQVLTALRRDGVPDLVRHALDQVLTRLRS</sequence>
<reference evidence="5 6" key="1">
    <citation type="submission" date="2017-04" db="EMBL/GenBank/DDBJ databases">
        <authorList>
            <person name="Afonso C.L."/>
            <person name="Miller P.J."/>
            <person name="Scott M.A."/>
            <person name="Spackman E."/>
            <person name="Goraichik I."/>
            <person name="Dimitrov K.M."/>
            <person name="Suarez D.L."/>
            <person name="Swayne D.E."/>
        </authorList>
    </citation>
    <scope>NUCLEOTIDE SEQUENCE [LARGE SCALE GENOMIC DNA]</scope>
    <source>
        <strain evidence="5 6">DSM 43828</strain>
    </source>
</reference>
<dbReference type="AlphaFoldDB" id="A0A1W2ENQ7"/>
<dbReference type="InterPro" id="IPR036291">
    <property type="entry name" value="NAD(P)-bd_dom_sf"/>
</dbReference>
<dbReference type="SUPFAM" id="SSF51735">
    <property type="entry name" value="NAD(P)-binding Rossmann-fold domains"/>
    <property type="match status" value="1"/>
</dbReference>
<dbReference type="PANTHER" id="PTHR11645:SF13">
    <property type="entry name" value="PYRROLINE-5-CARBOXYLATE REDUCTASE CATALYTIC N-TERMINAL DOMAIN-CONTAINING PROTEIN"/>
    <property type="match status" value="1"/>
</dbReference>
<keyword evidence="2" id="KW-0521">NADP</keyword>
<dbReference type="GO" id="GO:0055129">
    <property type="term" value="P:L-proline biosynthetic process"/>
    <property type="evidence" value="ECO:0007669"/>
    <property type="project" value="TreeGrafter"/>
</dbReference>
<dbReference type="PIRSF" id="PIRSF000193">
    <property type="entry name" value="Pyrrol-5-carb_rd"/>
    <property type="match status" value="1"/>
</dbReference>
<dbReference type="InterPro" id="IPR008927">
    <property type="entry name" value="6-PGluconate_DH-like_C_sf"/>
</dbReference>
<keyword evidence="6" id="KW-1185">Reference proteome</keyword>
<name>A0A1W2ENQ7_KIBAR</name>
<dbReference type="Gene3D" id="1.10.3730.10">
    <property type="entry name" value="ProC C-terminal domain-like"/>
    <property type="match status" value="1"/>
</dbReference>
<dbReference type="Pfam" id="PF14748">
    <property type="entry name" value="P5CR_dimer"/>
    <property type="match status" value="1"/>
</dbReference>
<dbReference type="InterPro" id="IPR000304">
    <property type="entry name" value="Pyrroline-COOH_reductase"/>
</dbReference>
<evidence type="ECO:0000313" key="5">
    <source>
        <dbReference type="EMBL" id="SMD11353.1"/>
    </source>
</evidence>
<evidence type="ECO:0000313" key="6">
    <source>
        <dbReference type="Proteomes" id="UP000192674"/>
    </source>
</evidence>
<dbReference type="InterPro" id="IPR028939">
    <property type="entry name" value="P5C_Rdtase_cat_N"/>
</dbReference>
<dbReference type="OrthoDB" id="4425838at2"/>
<dbReference type="Gene3D" id="3.40.50.720">
    <property type="entry name" value="NAD(P)-binding Rossmann-like Domain"/>
    <property type="match status" value="1"/>
</dbReference>
<evidence type="ECO:0000259" key="3">
    <source>
        <dbReference type="Pfam" id="PF03807"/>
    </source>
</evidence>
<feature type="binding site" evidence="2">
    <location>
        <position position="55"/>
    </location>
    <ligand>
        <name>NADPH</name>
        <dbReference type="ChEBI" id="CHEBI:57783"/>
    </ligand>
</feature>
<evidence type="ECO:0000256" key="2">
    <source>
        <dbReference type="PIRSR" id="PIRSR000193-1"/>
    </source>
</evidence>
<dbReference type="EMBL" id="FWXV01000003">
    <property type="protein sequence ID" value="SMD11353.1"/>
    <property type="molecule type" value="Genomic_DNA"/>
</dbReference>
<dbReference type="PANTHER" id="PTHR11645">
    <property type="entry name" value="PYRROLINE-5-CARBOXYLATE REDUCTASE"/>
    <property type="match status" value="1"/>
</dbReference>